<protein>
    <submittedName>
        <fullName evidence="4">Uncharacterized protein</fullName>
    </submittedName>
</protein>
<dbReference type="Proteomes" id="UP000663856">
    <property type="component" value="Unassembled WGS sequence"/>
</dbReference>
<sequence length="353" mass="39804">MNEKSILNKFFKNNQSIWLKIKSPFGEEQYIPRIIDITAGNLEQNKNKSRRMKCCLSILLTLLTMMILALSILAIIIPILLLRRKSSTPPLSPIIVTNSSNNTTTVVTRTRTTTIACIYPNLISPFGTCVNIMIDSKNCGQVNNVCPRNSTCSAGICNNVPGIQLDNAKIVFSSATNGSADDQMYNITLPWNITLYNTTTNKVIVTSDGVLCLGNCSTSYTESRLPSRIFDGATAFPFWDDLYIYANTSQGIYYQTEGDIPQRTLIFEYYMSHYVELNQFYHFQVTFFENFPGIVQYKYFDATDHGDTCTIGVQASKTGPFMMYSYDQPNSVQINMTIYFDTIRGTFNLSNIN</sequence>
<evidence type="ECO:0000313" key="11">
    <source>
        <dbReference type="Proteomes" id="UP000663866"/>
    </source>
</evidence>
<evidence type="ECO:0000256" key="2">
    <source>
        <dbReference type="ARBA" id="ARBA00022729"/>
    </source>
</evidence>
<dbReference type="Proteomes" id="UP000681720">
    <property type="component" value="Unassembled WGS sequence"/>
</dbReference>
<reference evidence="4" key="1">
    <citation type="submission" date="2021-02" db="EMBL/GenBank/DDBJ databases">
        <authorList>
            <person name="Nowell W R."/>
        </authorList>
    </citation>
    <scope>NUCLEOTIDE SEQUENCE</scope>
</reference>
<evidence type="ECO:0000256" key="3">
    <source>
        <dbReference type="SAM" id="Phobius"/>
    </source>
</evidence>
<dbReference type="InterPro" id="IPR006969">
    <property type="entry name" value="Stig-like"/>
</dbReference>
<gene>
    <name evidence="7" type="ORF">BYL167_LOCUS1865</name>
    <name evidence="4" type="ORF">CJN711_LOCUS14147</name>
    <name evidence="8" type="ORF">GIL414_LOCUS7924</name>
    <name evidence="5" type="ORF">KQP761_LOCUS34036</name>
    <name evidence="9" type="ORF">OVN521_LOCUS23925</name>
    <name evidence="6" type="ORF">WKI299_LOCUS11492</name>
</gene>
<dbReference type="EMBL" id="CAJOBJ010002496">
    <property type="protein sequence ID" value="CAF3928038.1"/>
    <property type="molecule type" value="Genomic_DNA"/>
</dbReference>
<keyword evidence="11" id="KW-1185">Reference proteome</keyword>
<dbReference type="Pfam" id="PF04885">
    <property type="entry name" value="Stig1"/>
    <property type="match status" value="1"/>
</dbReference>
<evidence type="ECO:0000313" key="9">
    <source>
        <dbReference type="EMBL" id="CAF4157136.1"/>
    </source>
</evidence>
<organism evidence="4 10">
    <name type="scientific">Rotaria magnacalcarata</name>
    <dbReference type="NCBI Taxonomy" id="392030"/>
    <lineage>
        <taxon>Eukaryota</taxon>
        <taxon>Metazoa</taxon>
        <taxon>Spiralia</taxon>
        <taxon>Gnathifera</taxon>
        <taxon>Rotifera</taxon>
        <taxon>Eurotatoria</taxon>
        <taxon>Bdelloidea</taxon>
        <taxon>Philodinida</taxon>
        <taxon>Philodinidae</taxon>
        <taxon>Rotaria</taxon>
    </lineage>
</organism>
<comment type="similarity">
    <text evidence="1">Belongs to the STIG1 family.</text>
</comment>
<accession>A0A814ZIP6</accession>
<dbReference type="Proteomes" id="UP000663866">
    <property type="component" value="Unassembled WGS sequence"/>
</dbReference>
<feature type="transmembrane region" description="Helical" evidence="3">
    <location>
        <begin position="56"/>
        <end position="82"/>
    </location>
</feature>
<dbReference type="EMBL" id="CAJOBG010005549">
    <property type="protein sequence ID" value="CAF4157136.1"/>
    <property type="molecule type" value="Genomic_DNA"/>
</dbReference>
<keyword evidence="3" id="KW-0812">Transmembrane</keyword>
<proteinExistence type="inferred from homology"/>
<evidence type="ECO:0000313" key="7">
    <source>
        <dbReference type="EMBL" id="CAF3779576.1"/>
    </source>
</evidence>
<dbReference type="OrthoDB" id="10031947at2759"/>
<dbReference type="AlphaFoldDB" id="A0A814ZIP6"/>
<keyword evidence="3" id="KW-1133">Transmembrane helix</keyword>
<evidence type="ECO:0000313" key="8">
    <source>
        <dbReference type="EMBL" id="CAF3928038.1"/>
    </source>
</evidence>
<evidence type="ECO:0000313" key="6">
    <source>
        <dbReference type="EMBL" id="CAF2057714.1"/>
    </source>
</evidence>
<dbReference type="Proteomes" id="UP000681967">
    <property type="component" value="Unassembled WGS sequence"/>
</dbReference>
<dbReference type="Proteomes" id="UP000663834">
    <property type="component" value="Unassembled WGS sequence"/>
</dbReference>
<dbReference type="EMBL" id="CAJNRF010004235">
    <property type="protein sequence ID" value="CAF2057714.1"/>
    <property type="molecule type" value="Genomic_DNA"/>
</dbReference>
<evidence type="ECO:0000313" key="4">
    <source>
        <dbReference type="EMBL" id="CAF1244108.1"/>
    </source>
</evidence>
<dbReference type="EMBL" id="CAJNOV010006324">
    <property type="protein sequence ID" value="CAF1244108.1"/>
    <property type="molecule type" value="Genomic_DNA"/>
</dbReference>
<name>A0A814ZIP6_9BILA</name>
<keyword evidence="3" id="KW-0472">Membrane</keyword>
<keyword evidence="2" id="KW-0732">Signal</keyword>
<dbReference type="Proteomes" id="UP000663855">
    <property type="component" value="Unassembled WGS sequence"/>
</dbReference>
<evidence type="ECO:0000313" key="10">
    <source>
        <dbReference type="Proteomes" id="UP000663855"/>
    </source>
</evidence>
<comment type="caution">
    <text evidence="4">The sequence shown here is derived from an EMBL/GenBank/DDBJ whole genome shotgun (WGS) entry which is preliminary data.</text>
</comment>
<evidence type="ECO:0000256" key="1">
    <source>
        <dbReference type="ARBA" id="ARBA00006010"/>
    </source>
</evidence>
<evidence type="ECO:0000313" key="5">
    <source>
        <dbReference type="EMBL" id="CAF1669922.1"/>
    </source>
</evidence>
<dbReference type="EMBL" id="CAJOBH010000300">
    <property type="protein sequence ID" value="CAF3779576.1"/>
    <property type="molecule type" value="Genomic_DNA"/>
</dbReference>
<dbReference type="EMBL" id="CAJNOW010019007">
    <property type="protein sequence ID" value="CAF1669922.1"/>
    <property type="molecule type" value="Genomic_DNA"/>
</dbReference>